<gene>
    <name evidence="1" type="ORF">MYCOZU2_03400</name>
</gene>
<evidence type="ECO:0000313" key="2">
    <source>
        <dbReference type="Proteomes" id="UP000198286"/>
    </source>
</evidence>
<accession>A0A7U5MLL8</accession>
<name>A0A7U5MLL8_MYCIT</name>
<protein>
    <submittedName>
        <fullName evidence="1">Uncharacterized protein</fullName>
    </submittedName>
</protein>
<dbReference type="AlphaFoldDB" id="A0A7U5MLL8"/>
<organism evidence="1 2">
    <name type="scientific">Mycobacterium intracellulare subsp. chimaera</name>
    <dbReference type="NCBI Taxonomy" id="222805"/>
    <lineage>
        <taxon>Bacteria</taxon>
        <taxon>Bacillati</taxon>
        <taxon>Actinomycetota</taxon>
        <taxon>Actinomycetes</taxon>
        <taxon>Mycobacteriales</taxon>
        <taxon>Mycobacteriaceae</taxon>
        <taxon>Mycobacterium</taxon>
        <taxon>Mycobacterium avium complex (MAC)</taxon>
    </lineage>
</organism>
<evidence type="ECO:0000313" key="1">
    <source>
        <dbReference type="EMBL" id="ASL15785.1"/>
    </source>
</evidence>
<dbReference type="Proteomes" id="UP000198286">
    <property type="component" value="Chromosome"/>
</dbReference>
<sequence>MNDTVWRGAPAICGAWLGQRTISIMTKQSNARFGDGKHCMTPLFANTGANCKCRGALLVTGSTGRALQ</sequence>
<dbReference type="EMBL" id="CP015267">
    <property type="protein sequence ID" value="ASL15785.1"/>
    <property type="molecule type" value="Genomic_DNA"/>
</dbReference>
<reference evidence="1 2" key="1">
    <citation type="journal article" date="2017" name="Lancet Infect. Dis.">
        <title>Global outbreak of severe Mycobacterium chimaera disease after cardiac surgery: a molecular epidemiological study.</title>
        <authorList>
            <person name="van Ingen J."/>
            <person name="Kohl T."/>
            <person name="Kranzer K."/>
            <person name="Hasse B."/>
            <person name="Keller P."/>
            <person name="Szafranska A."/>
            <person name="Hillemann D."/>
            <person name="Chand M."/>
            <person name="Schreiber P."/>
            <person name="Sommerstein R."/>
            <person name="Berger C."/>
            <person name="Genoni M."/>
            <person name="Ruegg C."/>
            <person name="Troillet N."/>
            <person name="Widmer A.F."/>
            <person name="Becker S.L."/>
            <person name="Herrmann M."/>
            <person name="Eckmanns T."/>
            <person name="Haller S."/>
            <person name="Hoeller C."/>
            <person name="Debast S.B."/>
            <person name="Wolfhagen M.J."/>
            <person name="Hopman J."/>
            <person name="Kluytmans J."/>
            <person name="Langelaar M."/>
            <person name="Notermans D.W."/>
            <person name="ten Oever J."/>
            <person name="van den Barselaar P."/>
            <person name="Vonk A.B.A."/>
            <person name="Vos M.C."/>
            <person name="Ahmed N."/>
            <person name="Brown T."/>
            <person name="Crook D."/>
            <person name="Lamagni T."/>
            <person name="Phin N."/>
            <person name="Smith E.G."/>
            <person name="Zambon M."/>
            <person name="Serr A."/>
            <person name="Goetting T."/>
            <person name="Ebner W."/>
            <person name="Thuermer A."/>
            <person name="Utpatel C."/>
            <person name="Sproer C."/>
            <person name="Bunk B."/>
            <person name="Nubel U."/>
            <person name="Bloemberg G."/>
            <person name="Bottger E."/>
            <person name="Niemann S."/>
            <person name="Wagner D."/>
            <person name="Sax H."/>
        </authorList>
    </citation>
    <scope>NUCLEOTIDE SEQUENCE [LARGE SCALE GENOMIC DNA]</scope>
    <source>
        <strain evidence="1 2">ZUERICH-2</strain>
    </source>
</reference>
<proteinExistence type="predicted"/>